<feature type="domain" description="Nudix hydrolase" evidence="4">
    <location>
        <begin position="17"/>
        <end position="156"/>
    </location>
</feature>
<dbReference type="EMBL" id="AUXX01000033">
    <property type="protein sequence ID" value="KZN63559.1"/>
    <property type="molecule type" value="Genomic_DNA"/>
</dbReference>
<evidence type="ECO:0000256" key="1">
    <source>
        <dbReference type="ARBA" id="ARBA00001946"/>
    </source>
</evidence>
<dbReference type="PANTHER" id="PTHR43046:SF15">
    <property type="entry name" value="MUTT_NUDIX FAMILY PROTEIN"/>
    <property type="match status" value="1"/>
</dbReference>
<dbReference type="AlphaFoldDB" id="A0A162AY61"/>
<dbReference type="InterPro" id="IPR000086">
    <property type="entry name" value="NUDIX_hydrolase_dom"/>
</dbReference>
<dbReference type="InterPro" id="IPR020476">
    <property type="entry name" value="Nudix_hydrolase"/>
</dbReference>
<dbReference type="CDD" id="cd02883">
    <property type="entry name" value="NUDIX_Hydrolase"/>
    <property type="match status" value="1"/>
</dbReference>
<dbReference type="PATRIC" id="fig|1365257.3.peg.3562"/>
<evidence type="ECO:0000256" key="3">
    <source>
        <dbReference type="RuleBase" id="RU003476"/>
    </source>
</evidence>
<gene>
    <name evidence="5" type="ORF">N478_23755</name>
</gene>
<reference evidence="5 6" key="1">
    <citation type="submission" date="2013-07" db="EMBL/GenBank/DDBJ databases">
        <title>Comparative Genomic and Metabolomic Analysis of Twelve Strains of Pseudoalteromonas luteoviolacea.</title>
        <authorList>
            <person name="Vynne N.G."/>
            <person name="Mansson M."/>
            <person name="Gram L."/>
        </authorList>
    </citation>
    <scope>NUCLEOTIDE SEQUENCE [LARGE SCALE GENOMIC DNA]</scope>
    <source>
        <strain evidence="5 6">S4060-1</strain>
    </source>
</reference>
<accession>A0A162AY61</accession>
<dbReference type="Gene3D" id="3.90.79.10">
    <property type="entry name" value="Nucleoside Triphosphate Pyrophosphohydrolase"/>
    <property type="match status" value="1"/>
</dbReference>
<dbReference type="PROSITE" id="PS51462">
    <property type="entry name" value="NUDIX"/>
    <property type="match status" value="1"/>
</dbReference>
<dbReference type="PROSITE" id="PS51257">
    <property type="entry name" value="PROKAR_LIPOPROTEIN"/>
    <property type="match status" value="1"/>
</dbReference>
<keyword evidence="2 3" id="KW-0378">Hydrolase</keyword>
<comment type="caution">
    <text evidence="5">The sequence shown here is derived from an EMBL/GenBank/DDBJ whole genome shotgun (WGS) entry which is preliminary data.</text>
</comment>
<organism evidence="5 6">
    <name type="scientific">Pseudoalteromonas luteoviolacea S4060-1</name>
    <dbReference type="NCBI Taxonomy" id="1365257"/>
    <lineage>
        <taxon>Bacteria</taxon>
        <taxon>Pseudomonadati</taxon>
        <taxon>Pseudomonadota</taxon>
        <taxon>Gammaproteobacteria</taxon>
        <taxon>Alteromonadales</taxon>
        <taxon>Pseudoalteromonadaceae</taxon>
        <taxon>Pseudoalteromonas</taxon>
    </lineage>
</organism>
<dbReference type="PROSITE" id="PS00893">
    <property type="entry name" value="NUDIX_BOX"/>
    <property type="match status" value="1"/>
</dbReference>
<evidence type="ECO:0000259" key="4">
    <source>
        <dbReference type="PROSITE" id="PS51462"/>
    </source>
</evidence>
<dbReference type="InterPro" id="IPR020084">
    <property type="entry name" value="NUDIX_hydrolase_CS"/>
</dbReference>
<evidence type="ECO:0000313" key="6">
    <source>
        <dbReference type="Proteomes" id="UP000076661"/>
    </source>
</evidence>
<dbReference type="PRINTS" id="PR00502">
    <property type="entry name" value="NUDIXFAMILY"/>
</dbReference>
<dbReference type="RefSeq" id="WP_063381986.1">
    <property type="nucleotide sequence ID" value="NZ_AUXX01000033.1"/>
</dbReference>
<name>A0A162AY61_9GAMM</name>
<dbReference type="Proteomes" id="UP000076661">
    <property type="component" value="Unassembled WGS sequence"/>
</dbReference>
<dbReference type="PANTHER" id="PTHR43046">
    <property type="entry name" value="GDP-MANNOSE MANNOSYL HYDROLASE"/>
    <property type="match status" value="1"/>
</dbReference>
<protein>
    <recommendedName>
        <fullName evidence="4">Nudix hydrolase domain-containing protein</fullName>
    </recommendedName>
</protein>
<comment type="cofactor">
    <cofactor evidence="1">
        <name>Mg(2+)</name>
        <dbReference type="ChEBI" id="CHEBI:18420"/>
    </cofactor>
</comment>
<proteinExistence type="inferred from homology"/>
<dbReference type="SUPFAM" id="SSF55811">
    <property type="entry name" value="Nudix"/>
    <property type="match status" value="1"/>
</dbReference>
<dbReference type="GO" id="GO:0016787">
    <property type="term" value="F:hydrolase activity"/>
    <property type="evidence" value="ECO:0007669"/>
    <property type="project" value="UniProtKB-KW"/>
</dbReference>
<dbReference type="Pfam" id="PF00293">
    <property type="entry name" value="NUDIX"/>
    <property type="match status" value="1"/>
</dbReference>
<sequence>MRQLNLSPAQPLSGSCFERLAARAIVLRGNDILLLYTARYDDYTLPGGGVDNGEDMEDALARELLEETGAKSVTNIKPFGVYEEYQHWYKPDFDNVKIVSHCFLVEICGDFTAPQMESYEQANGMRPVWLPIRDAIAHNLNTLANSDKKGQSLQRETIILEAIADEFGLN</sequence>
<dbReference type="InterPro" id="IPR015797">
    <property type="entry name" value="NUDIX_hydrolase-like_dom_sf"/>
</dbReference>
<evidence type="ECO:0000313" key="5">
    <source>
        <dbReference type="EMBL" id="KZN63559.1"/>
    </source>
</evidence>
<comment type="similarity">
    <text evidence="3">Belongs to the Nudix hydrolase family.</text>
</comment>
<evidence type="ECO:0000256" key="2">
    <source>
        <dbReference type="ARBA" id="ARBA00022801"/>
    </source>
</evidence>